<dbReference type="PANTHER" id="PTHR23407:SF1">
    <property type="entry name" value="5-FORMYLTETRAHYDROFOLATE CYCLO-LIGASE"/>
    <property type="match status" value="1"/>
</dbReference>
<proteinExistence type="inferred from homology"/>
<comment type="catalytic activity">
    <reaction evidence="5">
        <text>(6S)-5-formyl-5,6,7,8-tetrahydrofolate + ATP = (6R)-5,10-methenyltetrahydrofolate + ADP + phosphate</text>
        <dbReference type="Rhea" id="RHEA:10488"/>
        <dbReference type="ChEBI" id="CHEBI:30616"/>
        <dbReference type="ChEBI" id="CHEBI:43474"/>
        <dbReference type="ChEBI" id="CHEBI:57455"/>
        <dbReference type="ChEBI" id="CHEBI:57457"/>
        <dbReference type="ChEBI" id="CHEBI:456216"/>
        <dbReference type="EC" id="6.3.3.2"/>
    </reaction>
</comment>
<dbReference type="GO" id="GO:0005524">
    <property type="term" value="F:ATP binding"/>
    <property type="evidence" value="ECO:0007669"/>
    <property type="project" value="UniProtKB-KW"/>
</dbReference>
<keyword evidence="3 4" id="KW-0067">ATP-binding</keyword>
<evidence type="ECO:0000313" key="8">
    <source>
        <dbReference type="Proteomes" id="UP000002247"/>
    </source>
</evidence>
<dbReference type="NCBIfam" id="TIGR02727">
    <property type="entry name" value="MTHFS_bact"/>
    <property type="match status" value="1"/>
</dbReference>
<evidence type="ECO:0000256" key="1">
    <source>
        <dbReference type="ARBA" id="ARBA00010638"/>
    </source>
</evidence>
<dbReference type="EC" id="6.3.3.2" evidence="5"/>
<evidence type="ECO:0000256" key="5">
    <source>
        <dbReference type="RuleBase" id="RU361279"/>
    </source>
</evidence>
<dbReference type="InterPro" id="IPR002698">
    <property type="entry name" value="FTHF_cligase"/>
</dbReference>
<dbReference type="eggNOG" id="COG0212">
    <property type="taxonomic scope" value="Bacteria"/>
</dbReference>
<keyword evidence="5" id="KW-0479">Metal-binding</keyword>
<keyword evidence="8" id="KW-1185">Reference proteome</keyword>
<feature type="binding site" evidence="4">
    <location>
        <position position="57"/>
    </location>
    <ligand>
        <name>substrate</name>
    </ligand>
</feature>
<comment type="similarity">
    <text evidence="1 5">Belongs to the 5-formyltetrahydrofolate cyclo-ligase family.</text>
</comment>
<reference evidence="7 8" key="1">
    <citation type="journal article" date="2010" name="Stand. Genomic Sci.">
        <title>Complete genome sequence of Segniliparus rotundus type strain (CDC 1076).</title>
        <authorList>
            <person name="Sikorski J."/>
            <person name="Lapidus A."/>
            <person name="Copeland A."/>
            <person name="Misra M."/>
            <person name="Glavina Del Rio T."/>
            <person name="Nolan M."/>
            <person name="Lucas S."/>
            <person name="Chen F."/>
            <person name="Tice H."/>
            <person name="Cheng J.F."/>
            <person name="Jando M."/>
            <person name="Schneider S."/>
            <person name="Bruce D."/>
            <person name="Goodwin L."/>
            <person name="Pitluck S."/>
            <person name="Liolios K."/>
            <person name="Mikhailova N."/>
            <person name="Pati A."/>
            <person name="Ivanova N."/>
            <person name="Mavromatis K."/>
            <person name="Chen A."/>
            <person name="Palaniappan K."/>
            <person name="Chertkov O."/>
            <person name="Land M."/>
            <person name="Hauser L."/>
            <person name="Chang Y.J."/>
            <person name="Jeffries C.D."/>
            <person name="Brettin T."/>
            <person name="Detter J.C."/>
            <person name="Han C."/>
            <person name="Rohde M."/>
            <person name="Goker M."/>
            <person name="Bristow J."/>
            <person name="Eisen J.A."/>
            <person name="Markowitz V."/>
            <person name="Hugenholtz P."/>
            <person name="Kyrpides N.C."/>
            <person name="Klenk H.P."/>
        </authorList>
    </citation>
    <scope>NUCLEOTIDE SEQUENCE [LARGE SCALE GENOMIC DNA]</scope>
    <source>
        <strain evidence="8">ATCC BAA-972 / CDC 1076 / CIP 108378 / DSM 44985 / JCM 13578</strain>
    </source>
</reference>
<evidence type="ECO:0000256" key="4">
    <source>
        <dbReference type="PIRSR" id="PIRSR006806-1"/>
    </source>
</evidence>
<evidence type="ECO:0000256" key="3">
    <source>
        <dbReference type="ARBA" id="ARBA00022840"/>
    </source>
</evidence>
<dbReference type="Gene3D" id="3.40.50.10420">
    <property type="entry name" value="NagB/RpiA/CoA transferase-like"/>
    <property type="match status" value="1"/>
</dbReference>
<dbReference type="GO" id="GO:0035999">
    <property type="term" value="P:tetrahydrofolate interconversion"/>
    <property type="evidence" value="ECO:0007669"/>
    <property type="project" value="TreeGrafter"/>
</dbReference>
<evidence type="ECO:0000256" key="6">
    <source>
        <dbReference type="SAM" id="MobiDB-lite"/>
    </source>
</evidence>
<dbReference type="GO" id="GO:0030272">
    <property type="term" value="F:5-formyltetrahydrofolate cyclo-ligase activity"/>
    <property type="evidence" value="ECO:0007669"/>
    <property type="project" value="UniProtKB-EC"/>
</dbReference>
<feature type="binding site" evidence="4">
    <location>
        <begin position="127"/>
        <end position="135"/>
    </location>
    <ligand>
        <name>ATP</name>
        <dbReference type="ChEBI" id="CHEBI:30616"/>
    </ligand>
</feature>
<accession>D6ZC16</accession>
<keyword evidence="2 4" id="KW-0547">Nucleotide-binding</keyword>
<name>D6ZC16_SEGRD</name>
<evidence type="ECO:0000313" key="7">
    <source>
        <dbReference type="EMBL" id="ADG96993.1"/>
    </source>
</evidence>
<dbReference type="HOGENOM" id="CLU_066245_1_0_11"/>
<dbReference type="GO" id="GO:0046872">
    <property type="term" value="F:metal ion binding"/>
    <property type="evidence" value="ECO:0007669"/>
    <property type="project" value="UniProtKB-KW"/>
</dbReference>
<dbReference type="KEGG" id="srt:Srot_0509"/>
<dbReference type="InterPro" id="IPR037171">
    <property type="entry name" value="NagB/RpiA_transferase-like"/>
</dbReference>
<dbReference type="GO" id="GO:0009396">
    <property type="term" value="P:folic acid-containing compound biosynthetic process"/>
    <property type="evidence" value="ECO:0007669"/>
    <property type="project" value="TreeGrafter"/>
</dbReference>
<evidence type="ECO:0000256" key="2">
    <source>
        <dbReference type="ARBA" id="ARBA00022741"/>
    </source>
</evidence>
<keyword evidence="5" id="KW-0460">Magnesium</keyword>
<keyword evidence="7" id="KW-0436">Ligase</keyword>
<dbReference type="OrthoDB" id="3242798at2"/>
<feature type="binding site" evidence="4">
    <location>
        <begin position="10"/>
        <end position="14"/>
    </location>
    <ligand>
        <name>ATP</name>
        <dbReference type="ChEBI" id="CHEBI:30616"/>
    </ligand>
</feature>
<dbReference type="PANTHER" id="PTHR23407">
    <property type="entry name" value="ATPASE INHIBITOR/5-FORMYLTETRAHYDROFOLATE CYCLO-LIGASE"/>
    <property type="match status" value="1"/>
</dbReference>
<feature type="region of interest" description="Disordered" evidence="6">
    <location>
        <begin position="1"/>
        <end position="31"/>
    </location>
</feature>
<dbReference type="Pfam" id="PF01812">
    <property type="entry name" value="5-FTHF_cyc-lig"/>
    <property type="match status" value="1"/>
</dbReference>
<dbReference type="PIRSF" id="PIRSF006806">
    <property type="entry name" value="FTHF_cligase"/>
    <property type="match status" value="1"/>
</dbReference>
<dbReference type="EMBL" id="CP001958">
    <property type="protein sequence ID" value="ADG96993.1"/>
    <property type="molecule type" value="Genomic_DNA"/>
</dbReference>
<dbReference type="Proteomes" id="UP000002247">
    <property type="component" value="Chromosome"/>
</dbReference>
<dbReference type="AlphaFoldDB" id="D6ZC16"/>
<dbReference type="SUPFAM" id="SSF100950">
    <property type="entry name" value="NagB/RpiA/CoA transferase-like"/>
    <property type="match status" value="1"/>
</dbReference>
<protein>
    <recommendedName>
        <fullName evidence="5">5-formyltetrahydrofolate cyclo-ligase</fullName>
        <ecNumber evidence="5">6.3.3.2</ecNumber>
    </recommendedName>
</protein>
<comment type="cofactor">
    <cofactor evidence="5">
        <name>Mg(2+)</name>
        <dbReference type="ChEBI" id="CHEBI:18420"/>
    </cofactor>
</comment>
<dbReference type="RefSeq" id="WP_013137449.1">
    <property type="nucleotide sequence ID" value="NC_014168.1"/>
</dbReference>
<feature type="binding site" evidence="4">
    <location>
        <position position="62"/>
    </location>
    <ligand>
        <name>substrate</name>
    </ligand>
</feature>
<sequence length="184" mass="19328">MGPQSSAQRKAALRAQTRSARRALSDAQRAARDRAVDAQAARIAERFGPGDVVSSYVPTSLEPGSDRMLAAFADRGASVLVPVVVGVDAALAWRHWPEEGQDAPPGALAEAAVVLVPALAVDRRGVRLGQGGGHYDRSLAEAGPGAMLVAVVDDRELVDELPCEPHDELLGWALTPKGLWRLGG</sequence>
<gene>
    <name evidence="7" type="ordered locus">Srot_0509</name>
</gene>
<dbReference type="STRING" id="640132.Srot_0509"/>
<dbReference type="InterPro" id="IPR024185">
    <property type="entry name" value="FTHF_cligase-like_sf"/>
</dbReference>
<organism evidence="7 8">
    <name type="scientific">Segniliparus rotundus (strain ATCC BAA-972 / CDC 1076 / CIP 108378 / DSM 44985 / JCM 13578)</name>
    <dbReference type="NCBI Taxonomy" id="640132"/>
    <lineage>
        <taxon>Bacteria</taxon>
        <taxon>Bacillati</taxon>
        <taxon>Actinomycetota</taxon>
        <taxon>Actinomycetes</taxon>
        <taxon>Mycobacteriales</taxon>
        <taxon>Segniliparaceae</taxon>
        <taxon>Segniliparus</taxon>
    </lineage>
</organism>